<protein>
    <submittedName>
        <fullName evidence="2">Uncharacterized protein</fullName>
    </submittedName>
</protein>
<evidence type="ECO:0000313" key="3">
    <source>
        <dbReference type="Proteomes" id="UP001056937"/>
    </source>
</evidence>
<proteinExistence type="predicted"/>
<keyword evidence="1" id="KW-1133">Transmembrane helix</keyword>
<keyword evidence="1" id="KW-0472">Membrane</keyword>
<keyword evidence="3" id="KW-1185">Reference proteome</keyword>
<reference evidence="2" key="1">
    <citation type="journal article" date="2022" name="Toxins">
        <title>Genomic Analysis of Sphingopyxis sp. USTB-05 for Biodegrading Cyanobacterial Hepatotoxins.</title>
        <authorList>
            <person name="Liu C."/>
            <person name="Xu Q."/>
            <person name="Zhao Z."/>
            <person name="Zhang H."/>
            <person name="Liu X."/>
            <person name="Yin C."/>
            <person name="Liu Y."/>
            <person name="Yan H."/>
        </authorList>
    </citation>
    <scope>NUCLEOTIDE SEQUENCE</scope>
    <source>
        <strain evidence="2">NBD5</strain>
    </source>
</reference>
<dbReference type="RefSeq" id="WP_252166142.1">
    <property type="nucleotide sequence ID" value="NZ_CP084930.1"/>
</dbReference>
<gene>
    <name evidence="2" type="ORF">LHA26_13685</name>
</gene>
<organism evidence="2 3">
    <name type="scientific">Sphingomonas morindae</name>
    <dbReference type="NCBI Taxonomy" id="1541170"/>
    <lineage>
        <taxon>Bacteria</taxon>
        <taxon>Pseudomonadati</taxon>
        <taxon>Pseudomonadota</taxon>
        <taxon>Alphaproteobacteria</taxon>
        <taxon>Sphingomonadales</taxon>
        <taxon>Sphingomonadaceae</taxon>
        <taxon>Sphingomonas</taxon>
    </lineage>
</organism>
<name>A0ABY4X631_9SPHN</name>
<sequence>MDFSIDYGPPGLFGALFIGLGAIVAVIVLVFFVRAAREAHDSVEEERDEEIR</sequence>
<accession>A0ABY4X631</accession>
<keyword evidence="1" id="KW-0812">Transmembrane</keyword>
<evidence type="ECO:0000256" key="1">
    <source>
        <dbReference type="SAM" id="Phobius"/>
    </source>
</evidence>
<dbReference type="EMBL" id="CP084930">
    <property type="protein sequence ID" value="USI72333.1"/>
    <property type="molecule type" value="Genomic_DNA"/>
</dbReference>
<dbReference type="Proteomes" id="UP001056937">
    <property type="component" value="Chromosome 1"/>
</dbReference>
<evidence type="ECO:0000313" key="2">
    <source>
        <dbReference type="EMBL" id="USI72333.1"/>
    </source>
</evidence>
<feature type="transmembrane region" description="Helical" evidence="1">
    <location>
        <begin position="12"/>
        <end position="33"/>
    </location>
</feature>